<feature type="DNA-binding region" description="H-T-H motif" evidence="2">
    <location>
        <begin position="32"/>
        <end position="51"/>
    </location>
</feature>
<keyword evidence="5" id="KW-1185">Reference proteome</keyword>
<proteinExistence type="predicted"/>
<sequence length="195" mass="22549">MEKIQNRKKVKRSLILQKALELFATKGYHSATTAEIAKAANIAKGTLFNYFESKEHLLRSLVFETLLELAEMIDPNHDGIVTQEEFFSVIHKSRKWIVDHPQFLSLYFSMVSQPPVFNLFKAEIFEKLAPYMEKLAAFFQKAGFKDSYAEVRFFLAMLDGIAIHYAMDSKNFPIDKIEEKIIGYYEGKMSRNISS</sequence>
<dbReference type="InterPro" id="IPR009057">
    <property type="entry name" value="Homeodomain-like_sf"/>
</dbReference>
<evidence type="ECO:0000259" key="3">
    <source>
        <dbReference type="PROSITE" id="PS50977"/>
    </source>
</evidence>
<organism evidence="4 5">
    <name type="scientific">Marinilabilia salmonicolor</name>
    <dbReference type="NCBI Taxonomy" id="989"/>
    <lineage>
        <taxon>Bacteria</taxon>
        <taxon>Pseudomonadati</taxon>
        <taxon>Bacteroidota</taxon>
        <taxon>Bacteroidia</taxon>
        <taxon>Marinilabiliales</taxon>
        <taxon>Marinilabiliaceae</taxon>
        <taxon>Marinilabilia</taxon>
    </lineage>
</organism>
<dbReference type="GO" id="GO:0003677">
    <property type="term" value="F:DNA binding"/>
    <property type="evidence" value="ECO:0007669"/>
    <property type="project" value="UniProtKB-UniRule"/>
</dbReference>
<dbReference type="Gene3D" id="1.10.357.10">
    <property type="entry name" value="Tetracycline Repressor, domain 2"/>
    <property type="match status" value="1"/>
</dbReference>
<dbReference type="PANTHER" id="PTHR43479">
    <property type="entry name" value="ACREF/ENVCD OPERON REPRESSOR-RELATED"/>
    <property type="match status" value="1"/>
</dbReference>
<reference evidence="4 5" key="1">
    <citation type="submission" date="2018-07" db="EMBL/GenBank/DDBJ databases">
        <title>Freshwater and sediment microbial communities from various areas in North America, analyzing microbe dynamics in response to fracking.</title>
        <authorList>
            <person name="Lamendella R."/>
        </authorList>
    </citation>
    <scope>NUCLEOTIDE SEQUENCE [LARGE SCALE GENOMIC DNA]</scope>
    <source>
        <strain evidence="4 5">160A</strain>
    </source>
</reference>
<dbReference type="EMBL" id="QPIZ01000025">
    <property type="protein sequence ID" value="RCW29819.1"/>
    <property type="molecule type" value="Genomic_DNA"/>
</dbReference>
<name>A0A368UM45_9BACT</name>
<evidence type="ECO:0000313" key="5">
    <source>
        <dbReference type="Proteomes" id="UP000252733"/>
    </source>
</evidence>
<dbReference type="PROSITE" id="PS50977">
    <property type="entry name" value="HTH_TETR_2"/>
    <property type="match status" value="1"/>
</dbReference>
<dbReference type="InterPro" id="IPR023772">
    <property type="entry name" value="DNA-bd_HTH_TetR-type_CS"/>
</dbReference>
<dbReference type="InterPro" id="IPR018247">
    <property type="entry name" value="EF_Hand_1_Ca_BS"/>
</dbReference>
<dbReference type="AlphaFoldDB" id="A0A368UM45"/>
<evidence type="ECO:0000313" key="4">
    <source>
        <dbReference type="EMBL" id="RCW29819.1"/>
    </source>
</evidence>
<evidence type="ECO:0000256" key="2">
    <source>
        <dbReference type="PROSITE-ProRule" id="PRU00335"/>
    </source>
</evidence>
<dbReference type="InterPro" id="IPR050624">
    <property type="entry name" value="HTH-type_Tx_Regulator"/>
</dbReference>
<comment type="caution">
    <text evidence="4">The sequence shown here is derived from an EMBL/GenBank/DDBJ whole genome shotgun (WGS) entry which is preliminary data.</text>
</comment>
<evidence type="ECO:0000256" key="1">
    <source>
        <dbReference type="ARBA" id="ARBA00023125"/>
    </source>
</evidence>
<dbReference type="Pfam" id="PF00440">
    <property type="entry name" value="TetR_N"/>
    <property type="match status" value="1"/>
</dbReference>
<feature type="domain" description="HTH tetR-type" evidence="3">
    <location>
        <begin position="9"/>
        <end position="69"/>
    </location>
</feature>
<dbReference type="SUPFAM" id="SSF46689">
    <property type="entry name" value="Homeodomain-like"/>
    <property type="match status" value="1"/>
</dbReference>
<dbReference type="PRINTS" id="PR00455">
    <property type="entry name" value="HTHTETR"/>
</dbReference>
<accession>A0A368UM45</accession>
<dbReference type="PANTHER" id="PTHR43479:SF11">
    <property type="entry name" value="ACREF_ENVCD OPERON REPRESSOR-RELATED"/>
    <property type="match status" value="1"/>
</dbReference>
<dbReference type="InterPro" id="IPR001647">
    <property type="entry name" value="HTH_TetR"/>
</dbReference>
<protein>
    <submittedName>
        <fullName evidence="4">TetR family transcriptional regulator</fullName>
    </submittedName>
</protein>
<gene>
    <name evidence="4" type="ORF">DFO77_12512</name>
</gene>
<dbReference type="Proteomes" id="UP000252733">
    <property type="component" value="Unassembled WGS sequence"/>
</dbReference>
<dbReference type="PROSITE" id="PS00018">
    <property type="entry name" value="EF_HAND_1"/>
    <property type="match status" value="1"/>
</dbReference>
<dbReference type="PROSITE" id="PS01081">
    <property type="entry name" value="HTH_TETR_1"/>
    <property type="match status" value="1"/>
</dbReference>
<dbReference type="RefSeq" id="WP_114437767.1">
    <property type="nucleotide sequence ID" value="NZ_QPIZ01000025.1"/>
</dbReference>
<keyword evidence="1 2" id="KW-0238">DNA-binding</keyword>